<dbReference type="Proteomes" id="UP000293568">
    <property type="component" value="Chromosome"/>
</dbReference>
<feature type="transmembrane region" description="Helical" evidence="6">
    <location>
        <begin position="232"/>
        <end position="251"/>
    </location>
</feature>
<dbReference type="GO" id="GO:0006825">
    <property type="term" value="P:copper ion transport"/>
    <property type="evidence" value="ECO:0007669"/>
    <property type="project" value="InterPro"/>
</dbReference>
<accession>A0A4P6EWR0</accession>
<name>A0A4P6EWR0_9BACL</name>
<reference evidence="8 9" key="1">
    <citation type="submission" date="2019-01" db="EMBL/GenBank/DDBJ databases">
        <title>Genome sequencing of strain FW100M-2.</title>
        <authorList>
            <person name="Heo J."/>
            <person name="Kim S.-J."/>
            <person name="Kim J.-S."/>
            <person name="Hong S.-B."/>
            <person name="Kwon S.-W."/>
        </authorList>
    </citation>
    <scope>NUCLEOTIDE SEQUENCE [LARGE SCALE GENOMIC DNA]</scope>
    <source>
        <strain evidence="8 9">FW100M-2</strain>
    </source>
</reference>
<proteinExistence type="predicted"/>
<dbReference type="PANTHER" id="PTHR34820">
    <property type="entry name" value="INNER MEMBRANE PROTEIN YEBZ"/>
    <property type="match status" value="1"/>
</dbReference>
<dbReference type="Pfam" id="PF05425">
    <property type="entry name" value="CopD"/>
    <property type="match status" value="1"/>
</dbReference>
<organism evidence="8 9">
    <name type="scientific">Paenibacillus protaetiae</name>
    <dbReference type="NCBI Taxonomy" id="2509456"/>
    <lineage>
        <taxon>Bacteria</taxon>
        <taxon>Bacillati</taxon>
        <taxon>Bacillota</taxon>
        <taxon>Bacilli</taxon>
        <taxon>Bacillales</taxon>
        <taxon>Paenibacillaceae</taxon>
        <taxon>Paenibacillus</taxon>
    </lineage>
</organism>
<dbReference type="AlphaFoldDB" id="A0A4P6EWR0"/>
<feature type="domain" description="Copper resistance protein D" evidence="7">
    <location>
        <begin position="316"/>
        <end position="406"/>
    </location>
</feature>
<dbReference type="EMBL" id="CP035492">
    <property type="protein sequence ID" value="QAY66643.1"/>
    <property type="molecule type" value="Genomic_DNA"/>
</dbReference>
<evidence type="ECO:0000313" key="8">
    <source>
        <dbReference type="EMBL" id="QAY66643.1"/>
    </source>
</evidence>
<keyword evidence="9" id="KW-1185">Reference proteome</keyword>
<dbReference type="InterPro" id="IPR008457">
    <property type="entry name" value="Cu-R_CopD_dom"/>
</dbReference>
<feature type="transmembrane region" description="Helical" evidence="6">
    <location>
        <begin position="148"/>
        <end position="172"/>
    </location>
</feature>
<feature type="transmembrane region" description="Helical" evidence="6">
    <location>
        <begin position="287"/>
        <end position="308"/>
    </location>
</feature>
<dbReference type="InterPro" id="IPR032694">
    <property type="entry name" value="CopC/D"/>
</dbReference>
<evidence type="ECO:0000313" key="9">
    <source>
        <dbReference type="Proteomes" id="UP000293568"/>
    </source>
</evidence>
<evidence type="ECO:0000256" key="3">
    <source>
        <dbReference type="ARBA" id="ARBA00022692"/>
    </source>
</evidence>
<keyword evidence="2" id="KW-1003">Cell membrane</keyword>
<keyword evidence="4 6" id="KW-1133">Transmembrane helix</keyword>
<evidence type="ECO:0000256" key="6">
    <source>
        <dbReference type="SAM" id="Phobius"/>
    </source>
</evidence>
<evidence type="ECO:0000256" key="4">
    <source>
        <dbReference type="ARBA" id="ARBA00022989"/>
    </source>
</evidence>
<feature type="transmembrane region" description="Helical" evidence="6">
    <location>
        <begin position="184"/>
        <end position="206"/>
    </location>
</feature>
<dbReference type="OrthoDB" id="2353937at2"/>
<feature type="transmembrane region" description="Helical" evidence="6">
    <location>
        <begin position="320"/>
        <end position="347"/>
    </location>
</feature>
<protein>
    <submittedName>
        <fullName evidence="8">Copper resistance protein CopC</fullName>
    </submittedName>
</protein>
<evidence type="ECO:0000256" key="1">
    <source>
        <dbReference type="ARBA" id="ARBA00004651"/>
    </source>
</evidence>
<comment type="subcellular location">
    <subcellularLocation>
        <location evidence="1">Cell membrane</location>
        <topology evidence="1">Multi-pass membrane protein</topology>
    </subcellularLocation>
</comment>
<dbReference type="RefSeq" id="WP_129440426.1">
    <property type="nucleotide sequence ID" value="NZ_CP035492.1"/>
</dbReference>
<feature type="transmembrane region" description="Helical" evidence="6">
    <location>
        <begin position="389"/>
        <end position="411"/>
    </location>
</feature>
<feature type="transmembrane region" description="Helical" evidence="6">
    <location>
        <begin position="258"/>
        <end position="275"/>
    </location>
</feature>
<keyword evidence="5 6" id="KW-0472">Membrane</keyword>
<sequence>MKLYGQRSFIRGKAAAALVLLLILGVSAFMFPVYSSASSVPSVLSVSSSGVPAAPTADGSRLAGQEAVRAQEGVLLGGQEAVRAQEGVLLGGQETALAQEGVLLGGQEAVRAQEGVLLADNEDYDPHKQVGHEHHEAADSAQWNFGDLLFYAIRIIYYAALLTAAGLMFWFSGIKKDNKVQRDVLGRWAYTSLQSFVLAALMFVFINSAKLMEGQEGGGAEWLRLFTETKVGQSWLAVLVLALLGFAAFKLPDPVKAVWGLLLTGAESWNGHALAASPQTLAVVLDFVHLICAALWVGGLLLLAGLWAKERKEAGRFAETFTGTATAAMAALVVTGVGISIILLPGWSSLFYTNWGRLLTAKTVLVLAVLVVGALLRSRARKRQMPRKALLAADTSLMGAIIIIVGLFTYMTPVPTGEAVAFHQMGETMHYTFNLTPNTVGDNKATLKVWLPEALGAPASVKLIIRSADSKPGKTMNIPLAPFDDKSYESFEGFTRTSYESERFSIADPGNWVAEIEITSPAGEVTVKDIPFRNY</sequence>
<dbReference type="KEGG" id="pprt:ET464_09735"/>
<feature type="transmembrane region" description="Helical" evidence="6">
    <location>
        <begin position="359"/>
        <end position="377"/>
    </location>
</feature>
<gene>
    <name evidence="8" type="ORF">ET464_09735</name>
</gene>
<keyword evidence="3 6" id="KW-0812">Transmembrane</keyword>
<dbReference type="GO" id="GO:0005886">
    <property type="term" value="C:plasma membrane"/>
    <property type="evidence" value="ECO:0007669"/>
    <property type="project" value="UniProtKB-SubCell"/>
</dbReference>
<evidence type="ECO:0000256" key="5">
    <source>
        <dbReference type="ARBA" id="ARBA00023136"/>
    </source>
</evidence>
<dbReference type="PANTHER" id="PTHR34820:SF4">
    <property type="entry name" value="INNER MEMBRANE PROTEIN YEBZ"/>
    <property type="match status" value="1"/>
</dbReference>
<evidence type="ECO:0000256" key="2">
    <source>
        <dbReference type="ARBA" id="ARBA00022475"/>
    </source>
</evidence>
<evidence type="ECO:0000259" key="7">
    <source>
        <dbReference type="Pfam" id="PF05425"/>
    </source>
</evidence>